<feature type="chain" id="PRO_5038606237" description="PpiC domain-containing protein" evidence="3">
    <location>
        <begin position="25"/>
        <end position="687"/>
    </location>
</feature>
<dbReference type="InterPro" id="IPR000297">
    <property type="entry name" value="PPIase_PpiC"/>
</dbReference>
<comment type="caution">
    <text evidence="5">The sequence shown here is derived from an EMBL/GenBank/DDBJ whole genome shotgun (WGS) entry which is preliminary data.</text>
</comment>
<evidence type="ECO:0000256" key="2">
    <source>
        <dbReference type="SAM" id="MobiDB-lite"/>
    </source>
</evidence>
<reference evidence="5" key="1">
    <citation type="submission" date="2020-10" db="EMBL/GenBank/DDBJ databases">
        <authorList>
            <person name="Gilroy R."/>
        </authorList>
    </citation>
    <scope>NUCLEOTIDE SEQUENCE</scope>
    <source>
        <strain evidence="5">11159</strain>
    </source>
</reference>
<feature type="compositionally biased region" description="Basic and acidic residues" evidence="2">
    <location>
        <begin position="98"/>
        <end position="115"/>
    </location>
</feature>
<evidence type="ECO:0000256" key="3">
    <source>
        <dbReference type="SAM" id="SignalP"/>
    </source>
</evidence>
<dbReference type="SUPFAM" id="SSF54534">
    <property type="entry name" value="FKBP-like"/>
    <property type="match status" value="1"/>
</dbReference>
<evidence type="ECO:0000313" key="6">
    <source>
        <dbReference type="Proteomes" id="UP000823613"/>
    </source>
</evidence>
<dbReference type="AlphaFoldDB" id="A0A9D9DK44"/>
<keyword evidence="1" id="KW-0413">Isomerase</keyword>
<gene>
    <name evidence="5" type="ORF">IAC58_06585</name>
</gene>
<dbReference type="Gene3D" id="3.10.50.40">
    <property type="match status" value="1"/>
</dbReference>
<evidence type="ECO:0000256" key="1">
    <source>
        <dbReference type="PROSITE-ProRule" id="PRU00278"/>
    </source>
</evidence>
<organism evidence="5 6">
    <name type="scientific">Candidatus Onthovivens merdipullorum</name>
    <dbReference type="NCBI Taxonomy" id="2840889"/>
    <lineage>
        <taxon>Bacteria</taxon>
        <taxon>Bacillati</taxon>
        <taxon>Bacillota</taxon>
        <taxon>Bacilli</taxon>
        <taxon>Bacillales</taxon>
        <taxon>Candidatus Onthovivens</taxon>
    </lineage>
</organism>
<protein>
    <recommendedName>
        <fullName evidence="4">PpiC domain-containing protein</fullName>
    </recommendedName>
</protein>
<feature type="domain" description="PpiC" evidence="4">
    <location>
        <begin position="200"/>
        <end position="279"/>
    </location>
</feature>
<accession>A0A9D9DK44</accession>
<dbReference type="PROSITE" id="PS50198">
    <property type="entry name" value="PPIC_PPIASE_2"/>
    <property type="match status" value="1"/>
</dbReference>
<keyword evidence="1" id="KW-0697">Rotamase</keyword>
<proteinExistence type="predicted"/>
<dbReference type="Proteomes" id="UP000823613">
    <property type="component" value="Unassembled WGS sequence"/>
</dbReference>
<sequence>MNKCKKALTLLIGASAVISMSACSNEPVVSKANTLLSYITSDGETRVDFTTNELLLNYFNNDTASTQDLYDVVYEAMLKKYYNDPAHATELEEIEAQTRTKVEDKKEEAQDKADTDQTDYDDEWKRILDSELSDLRENKRTEEALYDKYLVENMQEDIGNRFYDNFQNWNEANFEEGTEEYKDQQTYNIFWGENGYLEKRIPYHVSHILVKVDAASNTLYNAEISEDDANQIYNVLEPLAHGDFSFGTVAELHSDDTSSNSFGNLGIMDTATSFVNEFKLGIYIYDTLFNDNDPDIEANATEEKDPFNLYGSNNDEFFNNLGINFIPYEVVTKINQYAGTTDSSGHQVNEGNAAYYPRNIIFNTYFNNHNISFITKEHRGLTDDANAEATKLINNGSHVGNDGNVYYSDLVSNGTWGDENNYNYTWKNGEALTDETLKGFQTIHFNYDVNGDHVIDDDDTKEVLCDENGNPIIVVRAGTSDYQGVHFIVVERSGLDATRTYTAPNGEDTYTSTLNEYFAAESPIDNDGRINRNAPYVSTTGESNTGEVAYSKRTYINNVVSDYSNYSSRATTLENTIRNYDTVYDYRVFQWLQSETQFEHVTMRITFGDQESIDITQRIASYVANQIESNADANMIDDDTWDDYVEYLKNQQDQRKSKLIPLTCAIGFSGGYGDENSDLYKVCHYQD</sequence>
<dbReference type="GO" id="GO:0003755">
    <property type="term" value="F:peptidyl-prolyl cis-trans isomerase activity"/>
    <property type="evidence" value="ECO:0007669"/>
    <property type="project" value="UniProtKB-KW"/>
</dbReference>
<feature type="region of interest" description="Disordered" evidence="2">
    <location>
        <begin position="98"/>
        <end position="117"/>
    </location>
</feature>
<reference evidence="5" key="2">
    <citation type="journal article" date="2021" name="PeerJ">
        <title>Extensive microbial diversity within the chicken gut microbiome revealed by metagenomics and culture.</title>
        <authorList>
            <person name="Gilroy R."/>
            <person name="Ravi A."/>
            <person name="Getino M."/>
            <person name="Pursley I."/>
            <person name="Horton D.L."/>
            <person name="Alikhan N.F."/>
            <person name="Baker D."/>
            <person name="Gharbi K."/>
            <person name="Hall N."/>
            <person name="Watson M."/>
            <person name="Adriaenssens E.M."/>
            <person name="Foster-Nyarko E."/>
            <person name="Jarju S."/>
            <person name="Secka A."/>
            <person name="Antonio M."/>
            <person name="Oren A."/>
            <person name="Chaudhuri R.R."/>
            <person name="La Ragione R."/>
            <person name="Hildebrand F."/>
            <person name="Pallen M.J."/>
        </authorList>
    </citation>
    <scope>NUCLEOTIDE SEQUENCE</scope>
    <source>
        <strain evidence="5">11159</strain>
    </source>
</reference>
<feature type="signal peptide" evidence="3">
    <location>
        <begin position="1"/>
        <end position="24"/>
    </location>
</feature>
<evidence type="ECO:0000313" key="5">
    <source>
        <dbReference type="EMBL" id="MBO8428190.1"/>
    </source>
</evidence>
<dbReference type="PROSITE" id="PS51257">
    <property type="entry name" value="PROKAR_LIPOPROTEIN"/>
    <property type="match status" value="1"/>
</dbReference>
<name>A0A9D9DK44_9BACL</name>
<dbReference type="EMBL" id="JADIMY010000125">
    <property type="protein sequence ID" value="MBO8428190.1"/>
    <property type="molecule type" value="Genomic_DNA"/>
</dbReference>
<dbReference type="InterPro" id="IPR046357">
    <property type="entry name" value="PPIase_dom_sf"/>
</dbReference>
<keyword evidence="3" id="KW-0732">Signal</keyword>
<evidence type="ECO:0000259" key="4">
    <source>
        <dbReference type="PROSITE" id="PS50198"/>
    </source>
</evidence>